<dbReference type="GeneID" id="72398400"/>
<keyword evidence="3" id="KW-0560">Oxidoreductase</keyword>
<evidence type="ECO:0000313" key="6">
    <source>
        <dbReference type="Proteomes" id="UP000235405"/>
    </source>
</evidence>
<dbReference type="EC" id="1.-.-.-" evidence="3"/>
<reference evidence="5 7" key="3">
    <citation type="submission" date="2017-11" db="EMBL/GenBank/DDBJ databases">
        <title>Population delineation of vibrios coincides with oyster pathogenicity.</title>
        <authorList>
            <person name="Bruto M."/>
            <person name="Labreuche Y."/>
            <person name="James A."/>
            <person name="Piel D."/>
            <person name="Chenivesse S."/>
            <person name="Petton B."/>
            <person name="Polz M.F."/>
            <person name="Le Roux F."/>
        </authorList>
    </citation>
    <scope>NUCLEOTIDE SEQUENCE [LARGE SCALE GENOMIC DNA]</scope>
    <source>
        <strain evidence="5 7">FF_144</strain>
    </source>
</reference>
<reference evidence="4" key="2">
    <citation type="submission" date="2016-07" db="EMBL/GenBank/DDBJ databases">
        <authorList>
            <person name="Wan K."/>
            <person name="Booth B."/>
            <person name="Spirohn K."/>
            <person name="Hao T."/>
            <person name="Hu Y."/>
            <person name="Calderwood M."/>
            <person name="Hill D."/>
            <person name="Mohr S."/>
            <person name="Vidal M."/>
            <person name="Celniker S."/>
            <person name="Perrimon N."/>
        </authorList>
    </citation>
    <scope>NUCLEOTIDE SEQUENCE</scope>
    <source>
        <strain evidence="4">10N.286.54.F3</strain>
    </source>
</reference>
<dbReference type="GO" id="GO:0004497">
    <property type="term" value="F:monooxygenase activity"/>
    <property type="evidence" value="ECO:0007669"/>
    <property type="project" value="UniProtKB-KW"/>
</dbReference>
<evidence type="ECO:0000313" key="5">
    <source>
        <dbReference type="EMBL" id="PTP34579.1"/>
    </source>
</evidence>
<keyword evidence="9" id="KW-1185">Reference proteome</keyword>
<evidence type="ECO:0000313" key="2">
    <source>
        <dbReference type="EMBL" id="MDH5922401.1"/>
    </source>
</evidence>
<evidence type="ECO:0000313" key="4">
    <source>
        <dbReference type="EMBL" id="PMF21324.1"/>
    </source>
</evidence>
<evidence type="ECO:0000313" key="3">
    <source>
        <dbReference type="EMBL" id="MEZ8180606.1"/>
    </source>
</evidence>
<evidence type="ECO:0000313" key="8">
    <source>
        <dbReference type="Proteomes" id="UP001159663"/>
    </source>
</evidence>
<dbReference type="PROSITE" id="PS51725">
    <property type="entry name" value="ABM"/>
    <property type="match status" value="1"/>
</dbReference>
<evidence type="ECO:0000313" key="7">
    <source>
        <dbReference type="Proteomes" id="UP000244197"/>
    </source>
</evidence>
<dbReference type="AlphaFoldDB" id="A0A0P6YS25"/>
<evidence type="ECO:0000259" key="1">
    <source>
        <dbReference type="PROSITE" id="PS51725"/>
    </source>
</evidence>
<feature type="domain" description="ABM" evidence="1">
    <location>
        <begin position="5"/>
        <end position="101"/>
    </location>
</feature>
<dbReference type="Proteomes" id="UP000235405">
    <property type="component" value="Unassembled WGS sequence"/>
</dbReference>
<sequence>MSKKVYCVAQFQPKEGKLNELFEVLKSLEPNTMREDGCIQYTVTRHIQSPFAEGESFPIAFNEIWADNEAFEAHCQRREIQQFFQEQCVEETGLVENFNVAIYSDEPENYDAPVLKPCC</sequence>
<dbReference type="SUPFAM" id="SSF54909">
    <property type="entry name" value="Dimeric alpha+beta barrel"/>
    <property type="match status" value="1"/>
</dbReference>
<accession>A0A0P6YS25</accession>
<dbReference type="RefSeq" id="WP_004734402.1">
    <property type="nucleotide sequence ID" value="NZ_AP025508.1"/>
</dbReference>
<dbReference type="Proteomes" id="UP001159663">
    <property type="component" value="Unassembled WGS sequence"/>
</dbReference>
<evidence type="ECO:0000313" key="9">
    <source>
        <dbReference type="Proteomes" id="UP001569200"/>
    </source>
</evidence>
<dbReference type="Pfam" id="PF03992">
    <property type="entry name" value="ABM"/>
    <property type="match status" value="1"/>
</dbReference>
<dbReference type="Proteomes" id="UP000244197">
    <property type="component" value="Unassembled WGS sequence"/>
</dbReference>
<protein>
    <submittedName>
        <fullName evidence="2">Antibiotic biosynthesis monooxygenase</fullName>
    </submittedName>
    <submittedName>
        <fullName evidence="3">Quinol monooxygenase</fullName>
        <ecNumber evidence="3">1.-.-.-</ecNumber>
    </submittedName>
</protein>
<keyword evidence="2" id="KW-0503">Monooxygenase</keyword>
<dbReference type="EMBL" id="MCSW01000172">
    <property type="protein sequence ID" value="PMF21324.1"/>
    <property type="molecule type" value="Genomic_DNA"/>
</dbReference>
<organism evidence="2 8">
    <name type="scientific">Vibrio splendidus</name>
    <dbReference type="NCBI Taxonomy" id="29497"/>
    <lineage>
        <taxon>Bacteria</taxon>
        <taxon>Pseudomonadati</taxon>
        <taxon>Pseudomonadota</taxon>
        <taxon>Gammaproteobacteria</taxon>
        <taxon>Vibrionales</taxon>
        <taxon>Vibrionaceae</taxon>
        <taxon>Vibrio</taxon>
    </lineage>
</organism>
<dbReference type="Proteomes" id="UP001569200">
    <property type="component" value="Unassembled WGS sequence"/>
</dbReference>
<reference evidence="6" key="1">
    <citation type="submission" date="2016-07" db="EMBL/GenBank/DDBJ databases">
        <title>Nontailed viruses are major unrecognized killers of bacteria in the ocean.</title>
        <authorList>
            <person name="Kauffman K."/>
            <person name="Hussain F."/>
            <person name="Yang J."/>
            <person name="Arevalo P."/>
            <person name="Brown J."/>
            <person name="Cutler M."/>
            <person name="Kelly L."/>
            <person name="Polz M.F."/>
        </authorList>
    </citation>
    <scope>NUCLEOTIDE SEQUENCE [LARGE SCALE GENOMIC DNA]</scope>
    <source>
        <strain evidence="6">10N.286.54.F3</strain>
    </source>
</reference>
<dbReference type="InterPro" id="IPR007138">
    <property type="entry name" value="ABM_dom"/>
</dbReference>
<dbReference type="EMBL" id="PIFK01000021">
    <property type="protein sequence ID" value="PTP34579.1"/>
    <property type="molecule type" value="Genomic_DNA"/>
</dbReference>
<reference evidence="3 9" key="6">
    <citation type="submission" date="2024-06" db="EMBL/GenBank/DDBJ databases">
        <authorList>
            <person name="Steensen K."/>
            <person name="Seneca J."/>
            <person name="Bartlau N."/>
            <person name="Yu A.X."/>
            <person name="Polz M.F."/>
        </authorList>
    </citation>
    <scope>NUCLEOTIDE SEQUENCE [LARGE SCALE GENOMIC DNA]</scope>
    <source>
        <strain evidence="3 9">1F145</strain>
    </source>
</reference>
<proteinExistence type="predicted"/>
<dbReference type="EMBL" id="JAKMYX010000058">
    <property type="protein sequence ID" value="MDH5922401.1"/>
    <property type="molecule type" value="Genomic_DNA"/>
</dbReference>
<dbReference type="EMBL" id="JBGOOW010000005">
    <property type="protein sequence ID" value="MEZ8180606.1"/>
    <property type="molecule type" value="Genomic_DNA"/>
</dbReference>
<name>A0A0P6YS25_VIBSP</name>
<dbReference type="Gene3D" id="3.30.70.100">
    <property type="match status" value="1"/>
</dbReference>
<comment type="caution">
    <text evidence="2">The sequence shown here is derived from an EMBL/GenBank/DDBJ whole genome shotgun (WGS) entry which is preliminary data.</text>
</comment>
<reference evidence="4" key="4">
    <citation type="journal article" date="2018" name="Nature">
        <title>A major lineage of non-tailed dsDNA viruses as unrecognized killers of marine bacteria.</title>
        <authorList>
            <person name="Kauffman K.M."/>
            <person name="Hussain F.A."/>
            <person name="Yang J."/>
            <person name="Arevalo P."/>
            <person name="Brown J.M."/>
            <person name="Chang W.K."/>
            <person name="VanInsberghe D."/>
            <person name="Elsherbini J."/>
            <person name="Sharma R.S."/>
            <person name="Cutler M.B."/>
            <person name="Kelly L."/>
            <person name="Polz M.F."/>
        </authorList>
    </citation>
    <scope>NUCLEOTIDE SEQUENCE</scope>
    <source>
        <strain evidence="4">10N.286.54.F3</strain>
    </source>
</reference>
<reference evidence="2" key="5">
    <citation type="submission" date="2022-01" db="EMBL/GenBank/DDBJ databases">
        <title>Vibrio aestuarianus Clade A and Clade B isolates are associated with Pacific oyster (Crassostrea gigas) disease outbreaks across Ireland.</title>
        <authorList>
            <person name="Coyle N."/>
            <person name="O'Toole C."/>
            <person name="Thomas J.C.L."/>
            <person name="Ryder D."/>
            <person name="Cheslett D."/>
            <person name="Feist S."/>
            <person name="Bean T."/>
            <person name="Joseph A."/>
            <person name="Waina A."/>
            <person name="Feil E."/>
            <person name="Verner-Jeffreys D.W."/>
        </authorList>
    </citation>
    <scope>NUCLEOTIDE SEQUENCE</scope>
    <source>
        <strain evidence="2">S/17/14 A</strain>
    </source>
</reference>
<accession>A0A1C3ILG4</accession>
<dbReference type="InterPro" id="IPR011008">
    <property type="entry name" value="Dimeric_a/b-barrel"/>
</dbReference>
<gene>
    <name evidence="3" type="ORF">ACED33_07960</name>
    <name evidence="4" type="ORF">BCV19_09365</name>
    <name evidence="5" type="ORF">CWO07_12075</name>
    <name evidence="2" type="ORF">L8R85_15335</name>
</gene>